<feature type="transmembrane region" description="Helical" evidence="6">
    <location>
        <begin position="38"/>
        <end position="58"/>
    </location>
</feature>
<reference evidence="7 8" key="1">
    <citation type="submission" date="2015-01" db="EMBL/GenBank/DDBJ databases">
        <title>Genome sequence of the anaerobic bacterium Geobacter soli GSS01, a dissimilatory Fe(III) reducer from soil.</title>
        <authorList>
            <person name="Yang G."/>
            <person name="Zhou S."/>
        </authorList>
    </citation>
    <scope>NUCLEOTIDE SEQUENCE [LARGE SCALE GENOMIC DNA]</scope>
    <source>
        <strain evidence="7 8">GSS01</strain>
    </source>
</reference>
<evidence type="ECO:0000256" key="1">
    <source>
        <dbReference type="ARBA" id="ARBA00004141"/>
    </source>
</evidence>
<evidence type="ECO:0000313" key="8">
    <source>
        <dbReference type="Proteomes" id="UP000031433"/>
    </source>
</evidence>
<keyword evidence="8" id="KW-1185">Reference proteome</keyword>
<evidence type="ECO:0000256" key="4">
    <source>
        <dbReference type="ARBA" id="ARBA00022989"/>
    </source>
</evidence>
<sequence length="197" mass="22189">MNGAFDLVIRFLLFAMLHSVAALPGVQQRIGNVFPRGFRFYRAAYNLAALVTFGWVMAAWPLSPVIYLVPGAGSLAFHAVQAFALLQMIRCVSRTGMADFLGIPHLRREIAAHELVTTGCYGTVRHPLYGLSMVFCLFNPLMTVKWLLFTLMAGGYFVVGAVVEERRLEREFGDAYRSYRRQVPMFIPRMGRFAAKE</sequence>
<name>A0A0C1QV31_9BACT</name>
<evidence type="ECO:0000256" key="2">
    <source>
        <dbReference type="ARBA" id="ARBA00010631"/>
    </source>
</evidence>
<comment type="subcellular location">
    <subcellularLocation>
        <location evidence="1">Membrane</location>
        <topology evidence="1">Multi-pass membrane protein</topology>
    </subcellularLocation>
</comment>
<evidence type="ECO:0000256" key="5">
    <source>
        <dbReference type="ARBA" id="ARBA00023136"/>
    </source>
</evidence>
<feature type="transmembrane region" description="Helical" evidence="6">
    <location>
        <begin position="146"/>
        <end position="163"/>
    </location>
</feature>
<dbReference type="GO" id="GO:0016020">
    <property type="term" value="C:membrane"/>
    <property type="evidence" value="ECO:0007669"/>
    <property type="project" value="UniProtKB-SubCell"/>
</dbReference>
<dbReference type="AlphaFoldDB" id="A0A0C1QV31"/>
<evidence type="ECO:0000256" key="3">
    <source>
        <dbReference type="ARBA" id="ARBA00022692"/>
    </source>
</evidence>
<dbReference type="Proteomes" id="UP000031433">
    <property type="component" value="Unassembled WGS sequence"/>
</dbReference>
<gene>
    <name evidence="7" type="ORF">SE37_04995</name>
</gene>
<dbReference type="Gene3D" id="1.20.120.1630">
    <property type="match status" value="1"/>
</dbReference>
<keyword evidence="3 6" id="KW-0812">Transmembrane</keyword>
<comment type="caution">
    <text evidence="7">The sequence shown here is derived from an EMBL/GenBank/DDBJ whole genome shotgun (WGS) entry which is preliminary data.</text>
</comment>
<keyword evidence="5 6" id="KW-0472">Membrane</keyword>
<evidence type="ECO:0000313" key="7">
    <source>
        <dbReference type="EMBL" id="KIE42031.1"/>
    </source>
</evidence>
<evidence type="ECO:0000256" key="6">
    <source>
        <dbReference type="SAM" id="Phobius"/>
    </source>
</evidence>
<comment type="similarity">
    <text evidence="2">Belongs to the nurim family.</text>
</comment>
<dbReference type="EMBL" id="JXBL01000001">
    <property type="protein sequence ID" value="KIE42031.1"/>
    <property type="molecule type" value="Genomic_DNA"/>
</dbReference>
<organism evidence="7 8">
    <name type="scientific">Geobacter soli</name>
    <dbReference type="NCBI Taxonomy" id="1510391"/>
    <lineage>
        <taxon>Bacteria</taxon>
        <taxon>Pseudomonadati</taxon>
        <taxon>Thermodesulfobacteriota</taxon>
        <taxon>Desulfuromonadia</taxon>
        <taxon>Geobacterales</taxon>
        <taxon>Geobacteraceae</taxon>
        <taxon>Geobacter</taxon>
    </lineage>
</organism>
<proteinExistence type="inferred from homology"/>
<dbReference type="PANTHER" id="PTHR31040">
    <property type="entry name" value="NURIM"/>
    <property type="match status" value="1"/>
</dbReference>
<dbReference type="InterPro" id="IPR033580">
    <property type="entry name" value="Nurim-like"/>
</dbReference>
<accession>A0A0C1QV31</accession>
<dbReference type="PANTHER" id="PTHR31040:SF1">
    <property type="entry name" value="NURIM"/>
    <property type="match status" value="1"/>
</dbReference>
<protein>
    <submittedName>
        <fullName evidence="7">Uncharacterized protein</fullName>
    </submittedName>
</protein>
<dbReference type="RefSeq" id="WP_039644223.1">
    <property type="nucleotide sequence ID" value="NZ_JXBL01000001.1"/>
</dbReference>
<keyword evidence="4 6" id="KW-1133">Transmembrane helix</keyword>